<reference evidence="2 3" key="1">
    <citation type="submission" date="2020-07" db="EMBL/GenBank/DDBJ databases">
        <title>Genomic Encyclopedia of Archaeal and Bacterial Type Strains, Phase II (KMG-II): from individual species to whole genera.</title>
        <authorList>
            <person name="Goeker M."/>
        </authorList>
    </citation>
    <scope>NUCLEOTIDE SEQUENCE [LARGE SCALE GENOMIC DNA]</scope>
    <source>
        <strain evidence="2 3">DSM 21226</strain>
    </source>
</reference>
<evidence type="ECO:0000256" key="1">
    <source>
        <dbReference type="HAMAP-Rule" id="MF_00775"/>
    </source>
</evidence>
<accession>A0A7Y9QXV9</accession>
<dbReference type="InterPro" id="IPR020915">
    <property type="entry name" value="UPF0311"/>
</dbReference>
<dbReference type="HAMAP" id="MF_00775">
    <property type="entry name" value="UPF0311"/>
    <property type="match status" value="1"/>
</dbReference>
<name>A0A7Y9QXV9_9BURK</name>
<keyword evidence="3" id="KW-1185">Reference proteome</keyword>
<dbReference type="Proteomes" id="UP000518288">
    <property type="component" value="Unassembled WGS sequence"/>
</dbReference>
<evidence type="ECO:0000313" key="3">
    <source>
        <dbReference type="Proteomes" id="UP000518288"/>
    </source>
</evidence>
<comment type="similarity">
    <text evidence="1">Belongs to the UPF0311 family.</text>
</comment>
<dbReference type="EMBL" id="JACCFH010000001">
    <property type="protein sequence ID" value="NYG32941.1"/>
    <property type="molecule type" value="Genomic_DNA"/>
</dbReference>
<dbReference type="AlphaFoldDB" id="A0A7Y9QXV9"/>
<evidence type="ECO:0000313" key="2">
    <source>
        <dbReference type="EMBL" id="NYG32941.1"/>
    </source>
</evidence>
<dbReference type="PANTHER" id="PTHR37315">
    <property type="entry name" value="UPF0311 PROTEIN BLR7842"/>
    <property type="match status" value="1"/>
</dbReference>
<organism evidence="2 3">
    <name type="scientific">Sphaerotilus montanus</name>
    <dbReference type="NCBI Taxonomy" id="522889"/>
    <lineage>
        <taxon>Bacteria</taxon>
        <taxon>Pseudomonadati</taxon>
        <taxon>Pseudomonadota</taxon>
        <taxon>Betaproteobacteria</taxon>
        <taxon>Burkholderiales</taxon>
        <taxon>Sphaerotilaceae</taxon>
        <taxon>Sphaerotilus</taxon>
    </lineage>
</organism>
<dbReference type="RefSeq" id="WP_179633766.1">
    <property type="nucleotide sequence ID" value="NZ_CAXYYM010000147.1"/>
</dbReference>
<sequence>MPDAFPAPPPLVPMTRIDCEVAGVTSLGLLPAGERRYVPLLGGRVHGPELNGQIAEGGVDWQILRPDGVIEIAAHYVIRTDDGALVEVRSEGLRHGPPEVLAQLARGEPVARDAMYFRTVVRFSTAAPAWQHLNKVLALACGAREAHRVRLDLYRIT</sequence>
<dbReference type="Gene3D" id="2.40.160.20">
    <property type="match status" value="1"/>
</dbReference>
<gene>
    <name evidence="2" type="ORF">BDD16_001927</name>
</gene>
<dbReference type="Pfam" id="PF11578">
    <property type="entry name" value="DUF3237"/>
    <property type="match status" value="1"/>
</dbReference>
<comment type="caution">
    <text evidence="2">The sequence shown here is derived from an EMBL/GenBank/DDBJ whole genome shotgun (WGS) entry which is preliminary data.</text>
</comment>
<proteinExistence type="inferred from homology"/>
<dbReference type="PANTHER" id="PTHR37315:SF1">
    <property type="entry name" value="UPF0311 PROTEIN BLR7842"/>
    <property type="match status" value="1"/>
</dbReference>
<protein>
    <recommendedName>
        <fullName evidence="1">UPF0311 protein BDD16_001927</fullName>
    </recommendedName>
</protein>